<organism evidence="2 3">
    <name type="scientific">Aquicella siphonis</name>
    <dbReference type="NCBI Taxonomy" id="254247"/>
    <lineage>
        <taxon>Bacteria</taxon>
        <taxon>Pseudomonadati</taxon>
        <taxon>Pseudomonadota</taxon>
        <taxon>Gammaproteobacteria</taxon>
        <taxon>Legionellales</taxon>
        <taxon>Coxiellaceae</taxon>
        <taxon>Aquicella</taxon>
    </lineage>
</organism>
<feature type="compositionally biased region" description="Basic and acidic residues" evidence="1">
    <location>
        <begin position="452"/>
        <end position="463"/>
    </location>
</feature>
<feature type="compositionally biased region" description="Polar residues" evidence="1">
    <location>
        <begin position="493"/>
        <end position="514"/>
    </location>
</feature>
<dbReference type="RefSeq" id="WP_148339195.1">
    <property type="nucleotide sequence ID" value="NZ_LR699119.1"/>
</dbReference>
<dbReference type="AlphaFoldDB" id="A0A5E4PG02"/>
<accession>A0A5E4PG02</accession>
<feature type="compositionally biased region" description="Polar residues" evidence="1">
    <location>
        <begin position="466"/>
        <end position="478"/>
    </location>
</feature>
<name>A0A5E4PG02_9COXI</name>
<evidence type="ECO:0000313" key="3">
    <source>
        <dbReference type="Proteomes" id="UP000324194"/>
    </source>
</evidence>
<evidence type="ECO:0000256" key="1">
    <source>
        <dbReference type="SAM" id="MobiDB-lite"/>
    </source>
</evidence>
<feature type="region of interest" description="Disordered" evidence="1">
    <location>
        <begin position="445"/>
        <end position="527"/>
    </location>
</feature>
<sequence length="527" mass="60094">MNTRPDQAVICDFIRHTEHDSSRKANTFFAVLENYLNRPFDKKNVVLARMSSESRARFNMIWENQVEQLKELESLLGLRFPLEKDLLIMALKALDEKLKELVQPMMADLRRELEQENHQLSDSQRLQIPNMLNEIARAYCFHLLTDVIRVRPEMTAAEILQFKSHQEFHRLVRNALFKENVLESFMGYVFEKFRDKNSLNETDLNKYELMLGSVAVHAFLDGVEFNLTKLERLEIPLVIQLLKNVKADRREIEISGLLGALRDRAVALWLEFFTQHHDNQRKLFELLNVQDDENILGEVKRSVLIHLAEISVHESARDQKAQRELVSKILEYAHALDQGLGAHMKVVLQHNLRNTQDPQLCKALGLAVPGAAVKDKKPRFRLLARKKTNVHQTDITPEPGLETAAPELAGACPLPASVTWKRADKTFKPSTTLLLRQFVPAQSETAASSVIEPERQEAREGQEQRLASTTPAVSQSVWKKSASRSLQHSSLSINTNMTLLQSYRSSKPSDSGQVSAADHLPAPDFRP</sequence>
<protein>
    <submittedName>
        <fullName evidence="2">Uncharacterized protein</fullName>
    </submittedName>
</protein>
<dbReference type="Proteomes" id="UP000324194">
    <property type="component" value="Chromosome 1"/>
</dbReference>
<proteinExistence type="predicted"/>
<evidence type="ECO:0000313" key="2">
    <source>
        <dbReference type="EMBL" id="VVC75930.1"/>
    </source>
</evidence>
<gene>
    <name evidence="2" type="ORF">AQUSIP_12310</name>
</gene>
<dbReference type="EMBL" id="LR699119">
    <property type="protein sequence ID" value="VVC75930.1"/>
    <property type="molecule type" value="Genomic_DNA"/>
</dbReference>
<feature type="compositionally biased region" description="Low complexity" evidence="1">
    <location>
        <begin position="483"/>
        <end position="492"/>
    </location>
</feature>
<dbReference type="KEGG" id="asip:AQUSIP_12310"/>
<keyword evidence="3" id="KW-1185">Reference proteome</keyword>
<reference evidence="2 3" key="1">
    <citation type="submission" date="2019-08" db="EMBL/GenBank/DDBJ databases">
        <authorList>
            <person name="Guy L."/>
        </authorList>
    </citation>
    <scope>NUCLEOTIDE SEQUENCE [LARGE SCALE GENOMIC DNA]</scope>
    <source>
        <strain evidence="2 3">SGT-108</strain>
    </source>
</reference>